<reference evidence="15" key="1">
    <citation type="journal article" date="2023" name="bioRxiv">
        <title>Improved chromosome-level genome assembly for marigold (Tagetes erecta).</title>
        <authorList>
            <person name="Jiang F."/>
            <person name="Yuan L."/>
            <person name="Wang S."/>
            <person name="Wang H."/>
            <person name="Xu D."/>
            <person name="Wang A."/>
            <person name="Fan W."/>
        </authorList>
    </citation>
    <scope>NUCLEOTIDE SEQUENCE</scope>
    <source>
        <strain evidence="15">WSJ</strain>
        <tissue evidence="15">Leaf</tissue>
    </source>
</reference>
<keyword evidence="10" id="KW-0472">Membrane</keyword>
<evidence type="ECO:0000256" key="1">
    <source>
        <dbReference type="ARBA" id="ARBA00004251"/>
    </source>
</evidence>
<dbReference type="InterPro" id="IPR000719">
    <property type="entry name" value="Prot_kinase_dom"/>
</dbReference>
<dbReference type="InterPro" id="IPR001245">
    <property type="entry name" value="Ser-Thr/Tyr_kinase_cat_dom"/>
</dbReference>
<dbReference type="PANTHER" id="PTHR27003:SF467">
    <property type="entry name" value="PROTEIN KINASE DOMAIN-CONTAINING PROTEIN"/>
    <property type="match status" value="1"/>
</dbReference>
<keyword evidence="7" id="KW-0547">Nucleotide-binding</keyword>
<comment type="caution">
    <text evidence="15">The sequence shown here is derived from an EMBL/GenBank/DDBJ whole genome shotgun (WGS) entry which is preliminary data.</text>
</comment>
<sequence length="751" mass="85677">MKLSISTIVLADSFTFANDTIYQMDNNKGLAHVARKISLNAERLVQVIDPELNEEAYENKITLNRGLNKDSLQTFIQIATRCVAEIQNDRPTMKVVTTQLEKALFLQHESLDKYLHKPTLTWVMRLNICIEVASALYFLHGGFGRRAKVIHRDIKTPNILLNDVWKAKLADFGLALISPISKETNYVIDYMCGTPGYVDPVYKKSRILTMESDVYSFGVVLFEILCGRSTFAIYNHEGRYLPEYIKSYFKEEKHNEVVFEKIRKDIEPKSLKIFQKIAYQCLDDERDNRPTIKEVLAELTKASIIQVKMIKPVNEPNVHELFDENIVIKREAKGLPLLVQIEDKVCLCESIGTTKCIDPAIEKTGGVTRMTDIYSFGVVLFEVLCGIHNNNNNNDDRFLGPLGKEHYENNKLNDIIIPGLKLSKKSVERYSDMAYSCLNEDPSSRPSMNYIVQKLKEIPELQLLEYKLEKKLQSLRVPLTNINFATDRFSKTYEILESNENIGLDENWGAKIVGFEDSVVLSINQEGQATKWRRRPSYMDQSSGIDTVKKESDVYSFGVVLFEILCGRSSDDEVYLDKYKKRLDKYKNGMVFVARRNFTAGTIEKMLDPVLKDTPNDISLCTFINIAIQCLEKSPGRRPTMKVVVKELEKALFYQSEENKVTESASGKRKKMRLWNLHLGEEWLTSIPRACLSLLSRFSRNGPLHLPRFPSSSSLTTTTSTSSSARSITRPQPSNSLLRPQALSPLSPPMK</sequence>
<keyword evidence="8" id="KW-0067">ATP-binding</keyword>
<keyword evidence="4" id="KW-1003">Cell membrane</keyword>
<evidence type="ECO:0000256" key="5">
    <source>
        <dbReference type="ARBA" id="ARBA00022692"/>
    </source>
</evidence>
<dbReference type="GO" id="GO:0002229">
    <property type="term" value="P:defense response to oomycetes"/>
    <property type="evidence" value="ECO:0007669"/>
    <property type="project" value="UniProtKB-ARBA"/>
</dbReference>
<dbReference type="PANTHER" id="PTHR27003">
    <property type="entry name" value="OS07G0166700 PROTEIN"/>
    <property type="match status" value="1"/>
</dbReference>
<feature type="compositionally biased region" description="Polar residues" evidence="13">
    <location>
        <begin position="725"/>
        <end position="738"/>
    </location>
</feature>
<evidence type="ECO:0000259" key="14">
    <source>
        <dbReference type="PROSITE" id="PS50011"/>
    </source>
</evidence>
<dbReference type="SMART" id="SM00220">
    <property type="entry name" value="S_TKc"/>
    <property type="match status" value="1"/>
</dbReference>
<keyword evidence="11" id="KW-0675">Receptor</keyword>
<feature type="domain" description="Protein kinase" evidence="14">
    <location>
        <begin position="1"/>
        <end position="322"/>
    </location>
</feature>
<comment type="subcellular location">
    <subcellularLocation>
        <location evidence="1">Cell membrane</location>
        <topology evidence="1">Single-pass type I membrane protein</topology>
    </subcellularLocation>
</comment>
<keyword evidence="9" id="KW-1133">Transmembrane helix</keyword>
<dbReference type="Pfam" id="PF07714">
    <property type="entry name" value="PK_Tyr_Ser-Thr"/>
    <property type="match status" value="1"/>
</dbReference>
<dbReference type="InterPro" id="IPR008271">
    <property type="entry name" value="Ser/Thr_kinase_AS"/>
</dbReference>
<dbReference type="EMBL" id="JAUHHV010000008">
    <property type="protein sequence ID" value="KAK1415587.1"/>
    <property type="molecule type" value="Genomic_DNA"/>
</dbReference>
<evidence type="ECO:0000256" key="2">
    <source>
        <dbReference type="ARBA" id="ARBA00008536"/>
    </source>
</evidence>
<gene>
    <name evidence="15" type="ORF">QVD17_31370</name>
</gene>
<dbReference type="AlphaFoldDB" id="A0AAD8K7D4"/>
<evidence type="ECO:0000313" key="16">
    <source>
        <dbReference type="Proteomes" id="UP001229421"/>
    </source>
</evidence>
<evidence type="ECO:0000256" key="12">
    <source>
        <dbReference type="ARBA" id="ARBA00023180"/>
    </source>
</evidence>
<protein>
    <recommendedName>
        <fullName evidence="14">Protein kinase domain-containing protein</fullName>
    </recommendedName>
</protein>
<dbReference type="PROSITE" id="PS50011">
    <property type="entry name" value="PROTEIN_KINASE_DOM"/>
    <property type="match status" value="1"/>
</dbReference>
<organism evidence="15 16">
    <name type="scientific">Tagetes erecta</name>
    <name type="common">African marigold</name>
    <dbReference type="NCBI Taxonomy" id="13708"/>
    <lineage>
        <taxon>Eukaryota</taxon>
        <taxon>Viridiplantae</taxon>
        <taxon>Streptophyta</taxon>
        <taxon>Embryophyta</taxon>
        <taxon>Tracheophyta</taxon>
        <taxon>Spermatophyta</taxon>
        <taxon>Magnoliopsida</taxon>
        <taxon>eudicotyledons</taxon>
        <taxon>Gunneridae</taxon>
        <taxon>Pentapetalae</taxon>
        <taxon>asterids</taxon>
        <taxon>campanulids</taxon>
        <taxon>Asterales</taxon>
        <taxon>Asteraceae</taxon>
        <taxon>Asteroideae</taxon>
        <taxon>Heliantheae alliance</taxon>
        <taxon>Tageteae</taxon>
        <taxon>Tagetes</taxon>
    </lineage>
</organism>
<keyword evidence="12" id="KW-0325">Glycoprotein</keyword>
<dbReference type="Gene3D" id="1.10.510.10">
    <property type="entry name" value="Transferase(Phosphotransferase) domain 1"/>
    <property type="match status" value="4"/>
</dbReference>
<dbReference type="GO" id="GO:0005524">
    <property type="term" value="F:ATP binding"/>
    <property type="evidence" value="ECO:0007669"/>
    <property type="project" value="UniProtKB-KW"/>
</dbReference>
<dbReference type="Pfam" id="PF00069">
    <property type="entry name" value="Pkinase"/>
    <property type="match status" value="1"/>
</dbReference>
<evidence type="ECO:0000313" key="15">
    <source>
        <dbReference type="EMBL" id="KAK1415587.1"/>
    </source>
</evidence>
<evidence type="ECO:0000256" key="3">
    <source>
        <dbReference type="ARBA" id="ARBA00010217"/>
    </source>
</evidence>
<evidence type="ECO:0000256" key="6">
    <source>
        <dbReference type="ARBA" id="ARBA00022729"/>
    </source>
</evidence>
<dbReference type="GO" id="GO:0004714">
    <property type="term" value="F:transmembrane receptor protein tyrosine kinase activity"/>
    <property type="evidence" value="ECO:0007669"/>
    <property type="project" value="InterPro"/>
</dbReference>
<proteinExistence type="inferred from homology"/>
<keyword evidence="5" id="KW-0812">Transmembrane</keyword>
<evidence type="ECO:0000256" key="8">
    <source>
        <dbReference type="ARBA" id="ARBA00022840"/>
    </source>
</evidence>
<feature type="compositionally biased region" description="Low complexity" evidence="13">
    <location>
        <begin position="711"/>
        <end position="724"/>
    </location>
</feature>
<evidence type="ECO:0000256" key="9">
    <source>
        <dbReference type="ARBA" id="ARBA00022989"/>
    </source>
</evidence>
<name>A0AAD8K7D4_TARER</name>
<keyword evidence="6" id="KW-0732">Signal</keyword>
<dbReference type="GO" id="GO:0009506">
    <property type="term" value="C:plasmodesma"/>
    <property type="evidence" value="ECO:0007669"/>
    <property type="project" value="TreeGrafter"/>
</dbReference>
<evidence type="ECO:0000256" key="4">
    <source>
        <dbReference type="ARBA" id="ARBA00022475"/>
    </source>
</evidence>
<dbReference type="InterPro" id="IPR011009">
    <property type="entry name" value="Kinase-like_dom_sf"/>
</dbReference>
<evidence type="ECO:0000256" key="7">
    <source>
        <dbReference type="ARBA" id="ARBA00022741"/>
    </source>
</evidence>
<dbReference type="InterPro" id="IPR045272">
    <property type="entry name" value="ANXUR1/2-like"/>
</dbReference>
<evidence type="ECO:0000256" key="10">
    <source>
        <dbReference type="ARBA" id="ARBA00023136"/>
    </source>
</evidence>
<evidence type="ECO:0000256" key="11">
    <source>
        <dbReference type="ARBA" id="ARBA00023170"/>
    </source>
</evidence>
<comment type="similarity">
    <text evidence="3">In the C-terminal section; belongs to the protein kinase superfamily. Ser/Thr protein kinase family.</text>
</comment>
<dbReference type="PROSITE" id="PS00108">
    <property type="entry name" value="PROTEIN_KINASE_ST"/>
    <property type="match status" value="1"/>
</dbReference>
<dbReference type="SUPFAM" id="SSF56112">
    <property type="entry name" value="Protein kinase-like (PK-like)"/>
    <property type="match status" value="3"/>
</dbReference>
<keyword evidence="16" id="KW-1185">Reference proteome</keyword>
<dbReference type="Proteomes" id="UP001229421">
    <property type="component" value="Unassembled WGS sequence"/>
</dbReference>
<evidence type="ECO:0000256" key="13">
    <source>
        <dbReference type="SAM" id="MobiDB-lite"/>
    </source>
</evidence>
<feature type="region of interest" description="Disordered" evidence="13">
    <location>
        <begin position="707"/>
        <end position="751"/>
    </location>
</feature>
<dbReference type="FunFam" id="1.10.510.10:FF:000240">
    <property type="entry name" value="Lectin-domain containing receptor kinase A4.3"/>
    <property type="match status" value="1"/>
</dbReference>
<dbReference type="GO" id="GO:0005886">
    <property type="term" value="C:plasma membrane"/>
    <property type="evidence" value="ECO:0007669"/>
    <property type="project" value="UniProtKB-SubCell"/>
</dbReference>
<accession>A0AAD8K7D4</accession>
<comment type="similarity">
    <text evidence="2">In the N-terminal section; belongs to the leguminous lectin family.</text>
</comment>